<evidence type="ECO:0000313" key="3">
    <source>
        <dbReference type="Proteomes" id="UP001602123"/>
    </source>
</evidence>
<dbReference type="Pfam" id="PF05685">
    <property type="entry name" value="Uma2"/>
    <property type="match status" value="1"/>
</dbReference>
<evidence type="ECO:0000313" key="2">
    <source>
        <dbReference type="EMBL" id="MFF4221082.1"/>
    </source>
</evidence>
<keyword evidence="3" id="KW-1185">Reference proteome</keyword>
<protein>
    <submittedName>
        <fullName evidence="2">Uma2 family endonuclease</fullName>
    </submittedName>
</protein>
<dbReference type="InterPro" id="IPR012296">
    <property type="entry name" value="Nuclease_put_TT1808"/>
</dbReference>
<dbReference type="InterPro" id="IPR011335">
    <property type="entry name" value="Restrct_endonuc-II-like"/>
</dbReference>
<gene>
    <name evidence="2" type="ORF">ACFYZM_33120</name>
</gene>
<sequence>MSALTVDHSSGDSPGWDELVRIWEETDAPEGCKVEIIEGIVTVSPAPANDHNFIAYKLLRQLTKAIPDDWGVYQTLGVAVPSRSGLYIPDLAVVPEAVLQEEPGHYVPLAAAELVVEITSKANANHDRIKKAAGYASAGVPLYLLVDRWAPGGPTIILYGEPKDDVYRVLQAGKFGEEIRLPGPFDLTLVTETFPVS</sequence>
<dbReference type="CDD" id="cd06260">
    <property type="entry name" value="DUF820-like"/>
    <property type="match status" value="1"/>
</dbReference>
<organism evidence="2 3">
    <name type="scientific">Streptomyces nondiastaticus</name>
    <dbReference type="NCBI Taxonomy" id="3154512"/>
    <lineage>
        <taxon>Bacteria</taxon>
        <taxon>Bacillati</taxon>
        <taxon>Actinomycetota</taxon>
        <taxon>Actinomycetes</taxon>
        <taxon>Kitasatosporales</taxon>
        <taxon>Streptomycetaceae</taxon>
        <taxon>Streptomyces</taxon>
    </lineage>
</organism>
<dbReference type="PANTHER" id="PTHR35400">
    <property type="entry name" value="SLR1083 PROTEIN"/>
    <property type="match status" value="1"/>
</dbReference>
<dbReference type="Proteomes" id="UP001602123">
    <property type="component" value="Unassembled WGS sequence"/>
</dbReference>
<name>A0ABW6UCL5_9ACTN</name>
<dbReference type="EMBL" id="JBIAUT010000019">
    <property type="protein sequence ID" value="MFF4221082.1"/>
    <property type="molecule type" value="Genomic_DNA"/>
</dbReference>
<dbReference type="PANTHER" id="PTHR35400:SF3">
    <property type="entry name" value="SLL1072 PROTEIN"/>
    <property type="match status" value="1"/>
</dbReference>
<evidence type="ECO:0000259" key="1">
    <source>
        <dbReference type="Pfam" id="PF05685"/>
    </source>
</evidence>
<keyword evidence="2" id="KW-0540">Nuclease</keyword>
<keyword evidence="2" id="KW-0378">Hydrolase</keyword>
<accession>A0ABW6UCL5</accession>
<feature type="domain" description="Putative restriction endonuclease" evidence="1">
    <location>
        <begin position="23"/>
        <end position="185"/>
    </location>
</feature>
<reference evidence="2 3" key="1">
    <citation type="submission" date="2024-10" db="EMBL/GenBank/DDBJ databases">
        <title>The Natural Products Discovery Center: Release of the First 8490 Sequenced Strains for Exploring Actinobacteria Biosynthetic Diversity.</title>
        <authorList>
            <person name="Kalkreuter E."/>
            <person name="Kautsar S.A."/>
            <person name="Yang D."/>
            <person name="Bader C.D."/>
            <person name="Teijaro C.N."/>
            <person name="Fluegel L."/>
            <person name="Davis C.M."/>
            <person name="Simpson J.R."/>
            <person name="Lauterbach L."/>
            <person name="Steele A.D."/>
            <person name="Gui C."/>
            <person name="Meng S."/>
            <person name="Li G."/>
            <person name="Viehrig K."/>
            <person name="Ye F."/>
            <person name="Su P."/>
            <person name="Kiefer A.F."/>
            <person name="Nichols A."/>
            <person name="Cepeda A.J."/>
            <person name="Yan W."/>
            <person name="Fan B."/>
            <person name="Jiang Y."/>
            <person name="Adhikari A."/>
            <person name="Zheng C.-J."/>
            <person name="Schuster L."/>
            <person name="Cowan T.M."/>
            <person name="Smanski M.J."/>
            <person name="Chevrette M.G."/>
            <person name="De Carvalho L.P.S."/>
            <person name="Shen B."/>
        </authorList>
    </citation>
    <scope>NUCLEOTIDE SEQUENCE [LARGE SCALE GENOMIC DNA]</scope>
    <source>
        <strain evidence="2 3">NPDC001650</strain>
    </source>
</reference>
<dbReference type="Gene3D" id="3.90.1570.10">
    <property type="entry name" value="tt1808, chain A"/>
    <property type="match status" value="1"/>
</dbReference>
<proteinExistence type="predicted"/>
<dbReference type="SUPFAM" id="SSF52980">
    <property type="entry name" value="Restriction endonuclease-like"/>
    <property type="match status" value="1"/>
</dbReference>
<keyword evidence="2" id="KW-0255">Endonuclease</keyword>
<dbReference type="RefSeq" id="WP_388634282.1">
    <property type="nucleotide sequence ID" value="NZ_JBIAUT010000019.1"/>
</dbReference>
<comment type="caution">
    <text evidence="2">The sequence shown here is derived from an EMBL/GenBank/DDBJ whole genome shotgun (WGS) entry which is preliminary data.</text>
</comment>
<dbReference type="InterPro" id="IPR008538">
    <property type="entry name" value="Uma2"/>
</dbReference>
<dbReference type="GO" id="GO:0004519">
    <property type="term" value="F:endonuclease activity"/>
    <property type="evidence" value="ECO:0007669"/>
    <property type="project" value="UniProtKB-KW"/>
</dbReference>